<evidence type="ECO:0000256" key="2">
    <source>
        <dbReference type="ARBA" id="ARBA00022670"/>
    </source>
</evidence>
<evidence type="ECO:0000256" key="5">
    <source>
        <dbReference type="ARBA" id="ARBA00022825"/>
    </source>
</evidence>
<keyword evidence="2 6" id="KW-0645">Protease</keyword>
<dbReference type="PRINTS" id="PR00723">
    <property type="entry name" value="SUBTILISIN"/>
</dbReference>
<organism evidence="9 10">
    <name type="scientific">Moheibacter stercoris</name>
    <dbReference type="NCBI Taxonomy" id="1628251"/>
    <lineage>
        <taxon>Bacteria</taxon>
        <taxon>Pseudomonadati</taxon>
        <taxon>Bacteroidota</taxon>
        <taxon>Flavobacteriia</taxon>
        <taxon>Flavobacteriales</taxon>
        <taxon>Weeksellaceae</taxon>
        <taxon>Moheibacter</taxon>
    </lineage>
</organism>
<evidence type="ECO:0008006" key="11">
    <source>
        <dbReference type="Google" id="ProtNLM"/>
    </source>
</evidence>
<feature type="domain" description="Secretion system C-terminal sorting" evidence="8">
    <location>
        <begin position="468"/>
        <end position="534"/>
    </location>
</feature>
<dbReference type="InterPro" id="IPR026444">
    <property type="entry name" value="Secre_tail"/>
</dbReference>
<gene>
    <name evidence="9" type="ORF">ABID46_000941</name>
</gene>
<keyword evidence="3" id="KW-0732">Signal</keyword>
<dbReference type="InterPro" id="IPR036852">
    <property type="entry name" value="Peptidase_S8/S53_dom_sf"/>
</dbReference>
<dbReference type="Pfam" id="PF18962">
    <property type="entry name" value="Por_Secre_tail"/>
    <property type="match status" value="1"/>
</dbReference>
<keyword evidence="4 6" id="KW-0378">Hydrolase</keyword>
<evidence type="ECO:0000313" key="10">
    <source>
        <dbReference type="Proteomes" id="UP001549146"/>
    </source>
</evidence>
<evidence type="ECO:0000256" key="6">
    <source>
        <dbReference type="PROSITE-ProRule" id="PRU01240"/>
    </source>
</evidence>
<feature type="active site" description="Charge relay system" evidence="6">
    <location>
        <position position="179"/>
    </location>
</feature>
<name>A0ABV2LV04_9FLAO</name>
<dbReference type="SUPFAM" id="SSF52743">
    <property type="entry name" value="Subtilisin-like"/>
    <property type="match status" value="1"/>
</dbReference>
<dbReference type="InterPro" id="IPR023828">
    <property type="entry name" value="Peptidase_S8_Ser-AS"/>
</dbReference>
<dbReference type="EMBL" id="JBEPMO010000004">
    <property type="protein sequence ID" value="MET3731372.1"/>
    <property type="molecule type" value="Genomic_DNA"/>
</dbReference>
<evidence type="ECO:0000256" key="3">
    <source>
        <dbReference type="ARBA" id="ARBA00022729"/>
    </source>
</evidence>
<dbReference type="Proteomes" id="UP001549146">
    <property type="component" value="Unassembled WGS sequence"/>
</dbReference>
<evidence type="ECO:0000256" key="1">
    <source>
        <dbReference type="ARBA" id="ARBA00011073"/>
    </source>
</evidence>
<dbReference type="InterPro" id="IPR000209">
    <property type="entry name" value="Peptidase_S8/S53_dom"/>
</dbReference>
<feature type="active site" description="Charge relay system" evidence="6">
    <location>
        <position position="219"/>
    </location>
</feature>
<dbReference type="PIRSF" id="PIRSF037903">
    <property type="entry name" value="Subtilisin_rel_GFO_2223"/>
    <property type="match status" value="1"/>
</dbReference>
<dbReference type="RefSeq" id="WP_354507572.1">
    <property type="nucleotide sequence ID" value="NZ_JBEPMO010000004.1"/>
</dbReference>
<accession>A0ABV2LV04</accession>
<dbReference type="PROSITE" id="PS51892">
    <property type="entry name" value="SUBTILASE"/>
    <property type="match status" value="1"/>
</dbReference>
<dbReference type="NCBIfam" id="TIGR04183">
    <property type="entry name" value="Por_Secre_tail"/>
    <property type="match status" value="1"/>
</dbReference>
<evidence type="ECO:0000259" key="7">
    <source>
        <dbReference type="Pfam" id="PF00082"/>
    </source>
</evidence>
<proteinExistence type="inferred from homology"/>
<evidence type="ECO:0000313" key="9">
    <source>
        <dbReference type="EMBL" id="MET3731372.1"/>
    </source>
</evidence>
<dbReference type="Pfam" id="PF00082">
    <property type="entry name" value="Peptidase_S8"/>
    <property type="match status" value="1"/>
</dbReference>
<dbReference type="Gene3D" id="3.40.50.200">
    <property type="entry name" value="Peptidase S8/S53 domain"/>
    <property type="match status" value="1"/>
</dbReference>
<feature type="domain" description="Peptidase S8/S53" evidence="7">
    <location>
        <begin position="170"/>
        <end position="443"/>
    </location>
</feature>
<dbReference type="PROSITE" id="PS00138">
    <property type="entry name" value="SUBTILASE_SER"/>
    <property type="match status" value="1"/>
</dbReference>
<comment type="similarity">
    <text evidence="1 6">Belongs to the peptidase S8 family.</text>
</comment>
<sequence length="536" mass="59259">MKQFLTLIFLLFCGWLFSQDLVLIKFEDKPNAQHFYDNPLEMLTQKAIDRRAKYNIPFNLQDVPVEPSYVTQVENLGVTPIAVSKWFNGVFAWVSNAQVSQLEALPFVSEVESFVRVDGPEVYNPQPDKFANEPIGTIGTDGEMDFNYGVTDEQVKQLKLEYLHNLGFTGEGITIAVMDNGFPGVNSLGAFSYIRNNGQIKGGYNFIENNENIYARGTHGTMVLSTIGAYIENQYVGTAIDADYYLFITENTDHELPDEEVHWISAAERADYLGVDVINTSLGYNEFDDPRYNYVYEDMDGQTAFITRGAQIAAEKGIMVVNSAGNSGNSAWHYITAPADGVDVFTIGAVDQYGISAGFSSYGPSADGRIKPDVTARGRDAAIIRVNGNIDYSNGTSFSSPIMAGAMACFIQANPEVLPSDLRQIVRQTASRYTNPTNQLGYGIPNFELAHNSLMSVVDIDSKNNVVVYPNPTSGLINIQSDKNIHSLQLISVEGKIVRKMKAISELNIQDLPNGVYVLKVQLENGQQVIKKIIKK</sequence>
<keyword evidence="5 6" id="KW-0720">Serine protease</keyword>
<evidence type="ECO:0000256" key="4">
    <source>
        <dbReference type="ARBA" id="ARBA00022801"/>
    </source>
</evidence>
<feature type="active site" description="Charge relay system" evidence="6">
    <location>
        <position position="397"/>
    </location>
</feature>
<dbReference type="CDD" id="cd07493">
    <property type="entry name" value="Peptidases_S8_9"/>
    <property type="match status" value="1"/>
</dbReference>
<protein>
    <recommendedName>
        <fullName evidence="11">Por secretion system C-terminal sorting domain-containing protein</fullName>
    </recommendedName>
</protein>
<dbReference type="PANTHER" id="PTHR43806">
    <property type="entry name" value="PEPTIDASE S8"/>
    <property type="match status" value="1"/>
</dbReference>
<evidence type="ECO:0000259" key="8">
    <source>
        <dbReference type="Pfam" id="PF18962"/>
    </source>
</evidence>
<dbReference type="InterPro" id="IPR015500">
    <property type="entry name" value="Peptidase_S8_subtilisin-rel"/>
</dbReference>
<dbReference type="InterPro" id="IPR050131">
    <property type="entry name" value="Peptidase_S8_subtilisin-like"/>
</dbReference>
<reference evidence="9 10" key="1">
    <citation type="submission" date="2024-06" db="EMBL/GenBank/DDBJ databases">
        <title>Genomic Encyclopedia of Type Strains, Phase IV (KMG-IV): sequencing the most valuable type-strain genomes for metagenomic binning, comparative biology and taxonomic classification.</title>
        <authorList>
            <person name="Goeker M."/>
        </authorList>
    </citation>
    <scope>NUCLEOTIDE SEQUENCE [LARGE SCALE GENOMIC DNA]</scope>
    <source>
        <strain evidence="9 10">DSM 29388</strain>
    </source>
</reference>
<dbReference type="InterPro" id="IPR017317">
    <property type="entry name" value="Pept_S8_subtilisin_bacteroid-2"/>
</dbReference>
<keyword evidence="10" id="KW-1185">Reference proteome</keyword>
<dbReference type="PANTHER" id="PTHR43806:SF67">
    <property type="entry name" value="EGF-LIKE DOMAIN-CONTAINING PROTEIN"/>
    <property type="match status" value="1"/>
</dbReference>
<comment type="caution">
    <text evidence="9">The sequence shown here is derived from an EMBL/GenBank/DDBJ whole genome shotgun (WGS) entry which is preliminary data.</text>
</comment>